<reference evidence="1 2" key="1">
    <citation type="submission" date="2019-01" db="EMBL/GenBank/DDBJ databases">
        <title>Sequencing of cultivated peanut Arachis hypogaea provides insights into genome evolution and oil improvement.</title>
        <authorList>
            <person name="Chen X."/>
        </authorList>
    </citation>
    <scope>NUCLEOTIDE SEQUENCE [LARGE SCALE GENOMIC DNA]</scope>
    <source>
        <strain evidence="2">cv. Fuhuasheng</strain>
        <tissue evidence="1">Leaves</tissue>
    </source>
</reference>
<organism evidence="1 2">
    <name type="scientific">Arachis hypogaea</name>
    <name type="common">Peanut</name>
    <dbReference type="NCBI Taxonomy" id="3818"/>
    <lineage>
        <taxon>Eukaryota</taxon>
        <taxon>Viridiplantae</taxon>
        <taxon>Streptophyta</taxon>
        <taxon>Embryophyta</taxon>
        <taxon>Tracheophyta</taxon>
        <taxon>Spermatophyta</taxon>
        <taxon>Magnoliopsida</taxon>
        <taxon>eudicotyledons</taxon>
        <taxon>Gunneridae</taxon>
        <taxon>Pentapetalae</taxon>
        <taxon>rosids</taxon>
        <taxon>fabids</taxon>
        <taxon>Fabales</taxon>
        <taxon>Fabaceae</taxon>
        <taxon>Papilionoideae</taxon>
        <taxon>50 kb inversion clade</taxon>
        <taxon>dalbergioids sensu lato</taxon>
        <taxon>Dalbergieae</taxon>
        <taxon>Pterocarpus clade</taxon>
        <taxon>Arachis</taxon>
    </lineage>
</organism>
<comment type="caution">
    <text evidence="1">The sequence shown here is derived from an EMBL/GenBank/DDBJ whole genome shotgun (WGS) entry which is preliminary data.</text>
</comment>
<gene>
    <name evidence="1" type="ORF">Ahy_B04g072275</name>
</gene>
<protein>
    <submittedName>
        <fullName evidence="1">Uncharacterized protein</fullName>
    </submittedName>
</protein>
<name>A0A444ZMS6_ARAHY</name>
<accession>A0A444ZMS6</accession>
<dbReference type="AlphaFoldDB" id="A0A444ZMS6"/>
<dbReference type="EMBL" id="SDMP01000014">
    <property type="protein sequence ID" value="RYR15511.1"/>
    <property type="molecule type" value="Genomic_DNA"/>
</dbReference>
<keyword evidence="2" id="KW-1185">Reference proteome</keyword>
<proteinExistence type="predicted"/>
<dbReference type="Proteomes" id="UP000289738">
    <property type="component" value="Chromosome B04"/>
</dbReference>
<dbReference type="InterPro" id="IPR012340">
    <property type="entry name" value="NA-bd_OB-fold"/>
</dbReference>
<dbReference type="Gene3D" id="2.40.50.140">
    <property type="entry name" value="Nucleic acid-binding proteins"/>
    <property type="match status" value="1"/>
</dbReference>
<evidence type="ECO:0000313" key="2">
    <source>
        <dbReference type="Proteomes" id="UP000289738"/>
    </source>
</evidence>
<evidence type="ECO:0000313" key="1">
    <source>
        <dbReference type="EMBL" id="RYR15511.1"/>
    </source>
</evidence>
<sequence length="97" mass="10862">MNCALFGNNAHELNACLGSGNKNEAIVVLQFTRMKLFNEKILLQNFTYGTKMFFNLKDENNLLLEFSNEIADNGDSEVLENAITPTKRLSLKSEDSG</sequence>